<dbReference type="PANTHER" id="PTHR11096">
    <property type="entry name" value="RNA 3' TERMINAL PHOSPHATE CYCLASE"/>
    <property type="match status" value="1"/>
</dbReference>
<reference evidence="11 13" key="7">
    <citation type="journal article" date="2007" name="Science">
        <title>The Release 5.1 annotation of Drosophila melanogaster heterochromatin.</title>
        <authorList>
            <person name="Smith C.D."/>
            <person name="Shu S."/>
            <person name="Mungall C.J."/>
            <person name="Karpen G.H."/>
        </authorList>
    </citation>
    <scope>NUCLEOTIDE SEQUENCE [LARGE SCALE GENOMIC DNA]</scope>
    <source>
        <strain evidence="13">Berkeley</strain>
    </source>
</reference>
<evidence type="ECO:0000259" key="10">
    <source>
        <dbReference type="Pfam" id="PF05189"/>
    </source>
</evidence>
<evidence type="ECO:0000256" key="5">
    <source>
        <dbReference type="ARBA" id="ARBA00022741"/>
    </source>
</evidence>
<keyword evidence="13" id="KW-1185">Reference proteome</keyword>
<dbReference type="AGR" id="FB:FBgn0025630"/>
<dbReference type="CTD" id="8634"/>
<evidence type="ECO:0000313" key="11">
    <source>
        <dbReference type="EMBL" id="AHN59272.1"/>
    </source>
</evidence>
<evidence type="ECO:0000256" key="2">
    <source>
        <dbReference type="ARBA" id="ARBA00012725"/>
    </source>
</evidence>
<evidence type="ECO:0000256" key="8">
    <source>
        <dbReference type="PIRSR" id="PIRSR005378-2"/>
    </source>
</evidence>
<proteinExistence type="inferred from homology"/>
<evidence type="ECO:0000313" key="12">
    <source>
        <dbReference type="FlyBase" id="FBgn0025630"/>
    </source>
</evidence>
<evidence type="ECO:0000256" key="1">
    <source>
        <dbReference type="ARBA" id="ARBA00009206"/>
    </source>
</evidence>
<keyword evidence="8" id="KW-0067">ATP-binding</keyword>
<feature type="active site" description="Tele-AMP-histidine intermediate" evidence="7">
    <location>
        <position position="321"/>
    </location>
</feature>
<dbReference type="RefSeq" id="NP_001284801.1">
    <property type="nucleotide sequence ID" value="NM_001297872.1"/>
</dbReference>
<dbReference type="InterPro" id="IPR013792">
    <property type="entry name" value="RNA3'P_cycl/enolpyr_Trfase_a/b"/>
</dbReference>
<dbReference type="KEGG" id="dme:Dmel_CG4061"/>
<dbReference type="PIRSF" id="PIRSF005378">
    <property type="entry name" value="RNA3'_term_phos_cycl_euk"/>
    <property type="match status" value="1"/>
</dbReference>
<reference evidence="11 13" key="2">
    <citation type="journal article" date="2002" name="Genome Biol.">
        <title>Finishing a whole-genome shotgun: release 3 of the Drosophila melanogaster euchromatic genome sequence.</title>
        <authorList>
            <person name="Celniker S.E."/>
            <person name="Wheeler D.A."/>
            <person name="Kronmiller B."/>
            <person name="Carlson J.W."/>
            <person name="Halpern A."/>
            <person name="Patel S."/>
            <person name="Adams M."/>
            <person name="Champe M."/>
            <person name="Dugan S.P."/>
            <person name="Frise E."/>
            <person name="Hodgson A."/>
            <person name="George R.A."/>
            <person name="Hoskins R.A."/>
            <person name="Laverty T."/>
            <person name="Muzny D.M."/>
            <person name="Nelson C.R."/>
            <person name="Pacleb J.M."/>
            <person name="Park S."/>
            <person name="Pfeiffer B.D."/>
            <person name="Richards S."/>
            <person name="Sodergren E.J."/>
            <person name="Svirskas R."/>
            <person name="Tabor P.E."/>
            <person name="Wan K."/>
            <person name="Stapleton M."/>
            <person name="Sutton G.G."/>
            <person name="Venter C."/>
            <person name="Weinstock G."/>
            <person name="Scherer S.E."/>
            <person name="Myers E.W."/>
            <person name="Gibbs R.A."/>
            <person name="Rubin G.M."/>
        </authorList>
    </citation>
    <scope>NUCLEOTIDE SEQUENCE [LARGE SCALE GENOMIC DNA]</scope>
    <source>
        <strain evidence="13">Berkeley</strain>
    </source>
</reference>
<comment type="similarity">
    <text evidence="1">Belongs to the RNA 3'-terminal cyclase family. Type 1 subfamily.</text>
</comment>
<evidence type="ECO:0000256" key="4">
    <source>
        <dbReference type="ARBA" id="ARBA00022598"/>
    </source>
</evidence>
<protein>
    <recommendedName>
        <fullName evidence="3">RNA 3'-terminal phosphate cyclase</fullName>
        <ecNumber evidence="2">6.5.1.4</ecNumber>
    </recommendedName>
</protein>
<dbReference type="Gene3D" id="3.65.10.20">
    <property type="entry name" value="RNA 3'-terminal phosphate cyclase domain"/>
    <property type="match status" value="1"/>
</dbReference>
<dbReference type="ExpressionAtlas" id="X2JI07">
    <property type="expression patterns" value="baseline and differential"/>
</dbReference>
<dbReference type="Bgee" id="FBgn0025630">
    <property type="expression patterns" value="Expressed in intestinal stem cell (Drosophila) in digestive tract and 94 other cell types or tissues"/>
</dbReference>
<reference evidence="11 13" key="11">
    <citation type="journal article" date="2015" name="Genome Res.">
        <title>The Release 6 reference sequence of the Drosophila melanogaster genome.</title>
        <authorList>
            <person name="Hoskins R.A."/>
            <person name="Carlson J.W."/>
            <person name="Wan K.H."/>
            <person name="Park S."/>
            <person name="Mendez I."/>
            <person name="Galle S.E."/>
            <person name="Booth B.W."/>
            <person name="Pfeiffer B.D."/>
            <person name="George R.A."/>
            <person name="Svirskas R."/>
            <person name="Krzywinski M."/>
            <person name="Schein J."/>
            <person name="Accardo M.C."/>
            <person name="Damia E."/>
            <person name="Messina G."/>
            <person name="Mendez-Lago M."/>
            <person name="de Pablos B."/>
            <person name="Demakova O.V."/>
            <person name="Andreyeva E.N."/>
            <person name="Boldyreva L.V."/>
            <person name="Marra M."/>
            <person name="Carvalho A.B."/>
            <person name="Dimitri P."/>
            <person name="Villasante A."/>
            <person name="Zhimulev I.F."/>
            <person name="Rubin G.M."/>
            <person name="Karpen G.H."/>
            <person name="Celniker S.E."/>
        </authorList>
    </citation>
    <scope>NUCLEOTIDE SEQUENCE [LARGE SCALE GENOMIC DNA]</scope>
    <source>
        <strain evidence="13">Berkeley</strain>
    </source>
</reference>
<keyword evidence="5 8" id="KW-0547">Nucleotide-binding</keyword>
<dbReference type="InterPro" id="IPR000228">
    <property type="entry name" value="RNA3'_term_phos_cyc"/>
</dbReference>
<dbReference type="InterPro" id="IPR013791">
    <property type="entry name" value="RNA3'-term_phos_cycl_insert"/>
</dbReference>
<evidence type="ECO:0000256" key="6">
    <source>
        <dbReference type="ARBA" id="ARBA00024481"/>
    </source>
</evidence>
<organism evidence="11 13">
    <name type="scientific">Drosophila melanogaster</name>
    <name type="common">Fruit fly</name>
    <dbReference type="NCBI Taxonomy" id="7227"/>
    <lineage>
        <taxon>Eukaryota</taxon>
        <taxon>Metazoa</taxon>
        <taxon>Ecdysozoa</taxon>
        <taxon>Arthropoda</taxon>
        <taxon>Hexapoda</taxon>
        <taxon>Insecta</taxon>
        <taxon>Pterygota</taxon>
        <taxon>Neoptera</taxon>
        <taxon>Endopterygota</taxon>
        <taxon>Diptera</taxon>
        <taxon>Brachycera</taxon>
        <taxon>Muscomorpha</taxon>
        <taxon>Ephydroidea</taxon>
        <taxon>Drosophilidae</taxon>
        <taxon>Drosophila</taxon>
        <taxon>Sophophora</taxon>
    </lineage>
</organism>
<evidence type="ECO:0000256" key="3">
    <source>
        <dbReference type="ARBA" id="ARBA00021428"/>
    </source>
</evidence>
<dbReference type="SMR" id="X2JI07"/>
<evidence type="ECO:0000259" key="9">
    <source>
        <dbReference type="Pfam" id="PF01137"/>
    </source>
</evidence>
<feature type="binding site" evidence="8">
    <location>
        <begin position="295"/>
        <end position="299"/>
    </location>
    <ligand>
        <name>ATP</name>
        <dbReference type="ChEBI" id="CHEBI:30616"/>
    </ligand>
</feature>
<feature type="binding site" evidence="8">
    <location>
        <position position="105"/>
    </location>
    <ligand>
        <name>ATP</name>
        <dbReference type="ChEBI" id="CHEBI:30616"/>
    </ligand>
</feature>
<comment type="catalytic activity">
    <reaction evidence="6">
        <text>a 3'-end 3'-phospho-ribonucleotide-RNA + ATP = a 3'-end 2',3'-cyclophospho-ribonucleotide-RNA + AMP + diphosphate</text>
        <dbReference type="Rhea" id="RHEA:23976"/>
        <dbReference type="Rhea" id="RHEA-COMP:10463"/>
        <dbReference type="Rhea" id="RHEA-COMP:10464"/>
        <dbReference type="ChEBI" id="CHEBI:30616"/>
        <dbReference type="ChEBI" id="CHEBI:33019"/>
        <dbReference type="ChEBI" id="CHEBI:83062"/>
        <dbReference type="ChEBI" id="CHEBI:83064"/>
        <dbReference type="ChEBI" id="CHEBI:456215"/>
        <dbReference type="EC" id="6.5.1.4"/>
    </reaction>
</comment>
<feature type="domain" description="RNA 3'-terminal phosphate cyclase insert" evidence="10">
    <location>
        <begin position="186"/>
        <end position="286"/>
    </location>
</feature>
<feature type="domain" description="RNA 3'-terminal phosphate cyclase" evidence="9">
    <location>
        <begin position="13"/>
        <end position="339"/>
    </location>
</feature>
<dbReference type="SUPFAM" id="SSF52913">
    <property type="entry name" value="RNA 3'-terminal phosphate cyclase, RPTC, insert domain"/>
    <property type="match status" value="1"/>
</dbReference>
<dbReference type="InterPro" id="IPR017770">
    <property type="entry name" value="RNA3'_term_phos_cyc_type_1"/>
</dbReference>
<reference evidence="11 13" key="1">
    <citation type="journal article" date="2000" name="Science">
        <title>The genome sequence of Drosophila melanogaster.</title>
        <authorList>
            <person name="Adams M.D."/>
            <person name="Celniker S.E."/>
            <person name="Holt R.A."/>
            <person name="Evans C.A."/>
            <person name="Gocayne J.D."/>
            <person name="Amanatides P.G."/>
            <person name="Scherer S.E."/>
            <person name="Li P.W."/>
            <person name="Hoskins R.A."/>
            <person name="Galle R.F."/>
            <person name="George R.A."/>
            <person name="Lewis S.E."/>
            <person name="Richards S."/>
            <person name="Ashburner M."/>
            <person name="Henderson S.N."/>
            <person name="Sutton G.G."/>
            <person name="Wortman J.R."/>
            <person name="Yandell M.D."/>
            <person name="Zhang Q."/>
            <person name="Chen L.X."/>
            <person name="Brandon R.C."/>
            <person name="Rogers Y.H."/>
            <person name="Blazej R.G."/>
            <person name="Champe M."/>
            <person name="Pfeiffer B.D."/>
            <person name="Wan K.H."/>
            <person name="Doyle C."/>
            <person name="Baxter E.G."/>
            <person name="Helt G."/>
            <person name="Nelson C.R."/>
            <person name="Gabor G.L."/>
            <person name="Abril J.F."/>
            <person name="Agbayani A."/>
            <person name="An H.J."/>
            <person name="Andrews-Pfannkoch C."/>
            <person name="Baldwin D."/>
            <person name="Ballew R.M."/>
            <person name="Basu A."/>
            <person name="Baxendale J."/>
            <person name="Bayraktaroglu L."/>
            <person name="Beasley E.M."/>
            <person name="Beeson K.Y."/>
            <person name="Benos P.V."/>
            <person name="Berman B.P."/>
            <person name="Bhandari D."/>
            <person name="Bolshakov S."/>
            <person name="Borkova D."/>
            <person name="Botchan M.R."/>
            <person name="Bouck J."/>
            <person name="Brokstein P."/>
            <person name="Brottier P."/>
            <person name="Burtis K.C."/>
            <person name="Busam D.A."/>
            <person name="Butler H."/>
            <person name="Cadieu E."/>
            <person name="Center A."/>
            <person name="Chandra I."/>
            <person name="Cherry J.M."/>
            <person name="Cawley S."/>
            <person name="Dahlke C."/>
            <person name="Davenport L.B."/>
            <person name="Davies P."/>
            <person name="de Pablos B."/>
            <person name="Delcher A."/>
            <person name="Deng Z."/>
            <person name="Mays A.D."/>
            <person name="Dew I."/>
            <person name="Dietz S.M."/>
            <person name="Dodson K."/>
            <person name="Doup L.E."/>
            <person name="Downes M."/>
            <person name="Dugan-Rocha S."/>
            <person name="Dunkov B.C."/>
            <person name="Dunn P."/>
            <person name="Durbin K.J."/>
            <person name="Evangelista C.C."/>
            <person name="Ferraz C."/>
            <person name="Ferriera S."/>
            <person name="Fleischmann W."/>
            <person name="Fosler C."/>
            <person name="Gabrielian A.E."/>
            <person name="Garg N.S."/>
            <person name="Gelbart W.M."/>
            <person name="Glasser K."/>
            <person name="Glodek A."/>
            <person name="Gong F."/>
            <person name="Gorrell J.H."/>
            <person name="Gu Z."/>
            <person name="Guan P."/>
            <person name="Harris M."/>
            <person name="Harris N.L."/>
            <person name="Harvey D."/>
            <person name="Heiman T.J."/>
            <person name="Hernandez J.R."/>
            <person name="Houck J."/>
            <person name="Hostin D."/>
            <person name="Houston K.A."/>
            <person name="Howland T.J."/>
            <person name="Wei M.H."/>
            <person name="Ibegwam C."/>
            <person name="Jalali M."/>
            <person name="Kalush F."/>
            <person name="Karpen G.H."/>
            <person name="Ke Z."/>
            <person name="Kennison J.A."/>
            <person name="Ketchum K.A."/>
            <person name="Kimmel B.E."/>
            <person name="Kodira C.D."/>
            <person name="Kraft C."/>
            <person name="Kravitz S."/>
            <person name="Kulp D."/>
            <person name="Lai Z."/>
            <person name="Lasko P."/>
            <person name="Lei Y."/>
            <person name="Levitsky A.A."/>
            <person name="Li J."/>
            <person name="Li Z."/>
            <person name="Liang Y."/>
            <person name="Lin X."/>
            <person name="Liu X."/>
            <person name="Mattei B."/>
            <person name="McIntosh T.C."/>
            <person name="McLeod M.P."/>
            <person name="McPherson D."/>
            <person name="Merkulov G."/>
            <person name="Milshina N.V."/>
            <person name="Mobarry C."/>
            <person name="Morris J."/>
            <person name="Moshrefi A."/>
            <person name="Mount S.M."/>
            <person name="Moy M."/>
            <person name="Murphy B."/>
            <person name="Murphy L."/>
            <person name="Muzny D.M."/>
            <person name="Nelson D.L."/>
            <person name="Nelson D.R."/>
            <person name="Nelson K.A."/>
            <person name="Nixon K."/>
            <person name="Nusskern D.R."/>
            <person name="Pacleb J.M."/>
            <person name="Palazzolo M."/>
            <person name="Pittman G.S."/>
            <person name="Pan S."/>
            <person name="Pollard J."/>
            <person name="Puri V."/>
            <person name="Reese M.G."/>
            <person name="Reinert K."/>
            <person name="Remington K."/>
            <person name="Saunders R.D."/>
            <person name="Scheeler F."/>
            <person name="Shen H."/>
            <person name="Shue B.C."/>
            <person name="Siden-Kiamos I."/>
            <person name="Simpson M."/>
            <person name="Skupski M.P."/>
            <person name="Smith T."/>
            <person name="Spier E."/>
            <person name="Spradling A.C."/>
            <person name="Stapleton M."/>
            <person name="Strong R."/>
            <person name="Sun E."/>
            <person name="Svirskas R."/>
            <person name="Tector C."/>
            <person name="Turner R."/>
            <person name="Venter E."/>
            <person name="Wang A.H."/>
            <person name="Wang X."/>
            <person name="Wang Z.Y."/>
            <person name="Wassarman D.A."/>
            <person name="Weinstock G.M."/>
            <person name="Weissenbach J."/>
            <person name="Williams S.M."/>
            <person name="WoodageT"/>
            <person name="Worley K.C."/>
            <person name="Wu D."/>
            <person name="Yang S."/>
            <person name="Yao Q.A."/>
            <person name="Ye J."/>
            <person name="Yeh R.F."/>
            <person name="Zaveri J.S."/>
            <person name="Zhan M."/>
            <person name="Zhang G."/>
            <person name="Zhao Q."/>
            <person name="Zheng L."/>
            <person name="Zheng X.H."/>
            <person name="Zhong F.N."/>
            <person name="Zhong W."/>
            <person name="Zhou X."/>
            <person name="Zhu S."/>
            <person name="Zhu X."/>
            <person name="Smith H.O."/>
            <person name="Gibbs R.A."/>
            <person name="Myers E.W."/>
            <person name="Rubin G.M."/>
            <person name="Venter J.C."/>
        </authorList>
    </citation>
    <scope>NUCLEOTIDE SEQUENCE [LARGE SCALE GENOMIC DNA]</scope>
    <source>
        <strain evidence="13">Berkeley</strain>
    </source>
</reference>
<evidence type="ECO:0000256" key="7">
    <source>
        <dbReference type="PIRSR" id="PIRSR005378-1"/>
    </source>
</evidence>
<dbReference type="SUPFAM" id="SSF55205">
    <property type="entry name" value="EPT/RTPC-like"/>
    <property type="match status" value="2"/>
</dbReference>
<reference evidence="11 13" key="10">
    <citation type="journal article" date="2015" name="G3 (Bethesda)">
        <title>Gene Model Annotations for Drosophila melanogaster: The Rule-Benders.</title>
        <authorList>
            <consortium name="FlyBase Consortium"/>
            <person name="Crosby M.A."/>
            <person name="Gramates L.S."/>
            <person name="Dos Santos G."/>
            <person name="Matthews B.B."/>
            <person name="St Pierre S.E."/>
            <person name="Zhou P."/>
            <person name="Schroeder A.J."/>
            <person name="Falls K."/>
            <person name="Emmert D.B."/>
            <person name="Russo S.M."/>
            <person name="Gelbart W.M."/>
            <person name="null"/>
        </authorList>
    </citation>
    <scope>NUCLEOTIDE SEQUENCE [LARGE SCALE GENOMIC DNA]</scope>
    <source>
        <strain evidence="13">Berkeley</strain>
    </source>
</reference>
<reference evidence="11 13" key="9">
    <citation type="journal article" date="2015" name="G3 (Bethesda)">
        <title>Gene Model Annotations for Drosophila melanogaster: Impact of High-Throughput Data.</title>
        <authorList>
            <consortium name="FlyBase Consortium"/>
            <person name="Matthews B.B."/>
            <person name="Dos Santos G."/>
            <person name="Crosby M.A."/>
            <person name="Emmert D.B."/>
            <person name="St Pierre S.E."/>
            <person name="Gramates L.S."/>
            <person name="Zhou P."/>
            <person name="Schroeder A.J."/>
            <person name="Falls K."/>
            <person name="Strelets V."/>
            <person name="Russo S.M."/>
            <person name="Gelbart W.M."/>
            <person name="null"/>
        </authorList>
    </citation>
    <scope>NUCLEOTIDE SEQUENCE [LARGE SCALE GENOMIC DNA]</scope>
    <source>
        <strain evidence="13">Berkeley</strain>
    </source>
</reference>
<reference evidence="11 13" key="8">
    <citation type="journal article" date="2007" name="Science">
        <title>Sequence finishing and mapping of Drosophila melanogaster heterochromatin.</title>
        <authorList>
            <person name="Hoskins R.A."/>
            <person name="Carlson J.W."/>
            <person name="Kennedy C."/>
            <person name="Acevedo D."/>
            <person name="Evans-Holm M."/>
            <person name="Frise E."/>
            <person name="Wan K.H."/>
            <person name="Park S."/>
            <person name="Mendez-Lago M."/>
            <person name="Rossi F."/>
            <person name="Villasante A."/>
            <person name="Dimitri P."/>
            <person name="Karpen G.H."/>
            <person name="Celniker S.E."/>
        </authorList>
    </citation>
    <scope>NUCLEOTIDE SEQUENCE [LARGE SCALE GENOMIC DNA]</scope>
    <source>
        <strain evidence="13">Berkeley</strain>
    </source>
</reference>
<reference evidence="11 13" key="3">
    <citation type="journal article" date="2002" name="Genome Biol.">
        <title>Annotation of the Drosophila melanogaster euchromatic genome: a systematic review.</title>
        <authorList>
            <person name="Misra S."/>
            <person name="Crosby M.A."/>
            <person name="Mungall C.J."/>
            <person name="Matthews B.B."/>
            <person name="Campbell K.S."/>
            <person name="Hradecky P."/>
            <person name="Huang Y."/>
            <person name="Kaminker J.S."/>
            <person name="Millburn G.H."/>
            <person name="Prochnik S.E."/>
            <person name="Smith C.D."/>
            <person name="Tupy J.L."/>
            <person name="Whitfied E.J."/>
            <person name="Bayraktaroglu L."/>
            <person name="Berman B.P."/>
            <person name="Bettencourt B.R."/>
            <person name="Celniker S.E."/>
            <person name="de Grey A.D."/>
            <person name="Drysdale R.A."/>
            <person name="Harris N.L."/>
            <person name="Richter J."/>
            <person name="Russo S."/>
            <person name="Schroeder A.J."/>
            <person name="Shu S.Q."/>
            <person name="Stapleton M."/>
            <person name="Yamada C."/>
            <person name="Ashburner M."/>
            <person name="Gelbart W.M."/>
            <person name="Rubin G.M."/>
            <person name="Lewis S.E."/>
        </authorList>
    </citation>
    <scope>GENOME REANNOTATION</scope>
    <source>
        <strain evidence="13">Berkeley</strain>
    </source>
</reference>
<reference evidence="11 13" key="6">
    <citation type="journal article" date="2005" name="PLoS Comput. Biol.">
        <title>Combined evidence annotation of transposable elements in genome sequences.</title>
        <authorList>
            <person name="Quesneville H."/>
            <person name="Bergman C.M."/>
            <person name="Andrieu O."/>
            <person name="Autard D."/>
            <person name="Nouaud D."/>
            <person name="Ashburner M."/>
            <person name="Anxolabehere D."/>
        </authorList>
    </citation>
    <scope>NUCLEOTIDE SEQUENCE [LARGE SCALE GENOMIC DNA]</scope>
    <source>
        <strain evidence="13">Berkeley</strain>
    </source>
</reference>
<evidence type="ECO:0000313" key="13">
    <source>
        <dbReference type="Proteomes" id="UP000000803"/>
    </source>
</evidence>
<dbReference type="PhylomeDB" id="X2JI07"/>
<dbReference type="EC" id="6.5.1.4" evidence="2"/>
<dbReference type="OMA" id="WSPPIDY"/>
<dbReference type="OrthoDB" id="25029at2759"/>
<dbReference type="InterPro" id="IPR023797">
    <property type="entry name" value="RNA3'_phos_cyclase_dom"/>
</dbReference>
<dbReference type="CDD" id="cd00874">
    <property type="entry name" value="RNA_Cyclase_Class_II"/>
    <property type="match status" value="1"/>
</dbReference>
<dbReference type="NCBIfam" id="TIGR03399">
    <property type="entry name" value="RNA_3prim_cycl"/>
    <property type="match status" value="1"/>
</dbReference>
<sequence length="361" mass="39503">MDAEKMLEIDGSYLEGGGQALRNALSLSCILGKPVRVVKIRASRPSPGLSHQHLHGLNLLRDITNADVVGNYLLSSTVEFTPRTILDNTYRVETHTAASITLIYQMALPVLLFAGRPSRLIVSGGTNVDFAPPVEYMQEVLLPNLKHFGVSFDLKVQRYGFYPRGQGRCQLDVQPVTKLNSGKLVAFGRIKSVSGVAYCAGRLPVNIAIDMQQTAQREIHRLWPSQQCSIEPIKHSRQKAFHNGAGILMTVNTTSDVVLGASALGKKRIDGHVLGSEASCQLGDYMRKQVCVDDYMQDQLIIYMALAVGRSTMRTGKLTNHTRTAINVAEQMTGVKFDVAMEPGGQMLVSCKGLGHVNKLI</sequence>
<dbReference type="InterPro" id="IPR037136">
    <property type="entry name" value="RNA3'_phos_cyclase_dom_sf"/>
</dbReference>
<dbReference type="AlphaFoldDB" id="X2JI07"/>
<dbReference type="RefSeq" id="NP_569977.1">
    <property type="nucleotide sequence ID" value="NM_130621.3"/>
</dbReference>
<reference evidence="11 13" key="5">
    <citation type="journal article" date="2002" name="Genome Biol.">
        <title>Heterochromatic sequences in a Drosophila whole-genome shotgun assembly.</title>
        <authorList>
            <person name="Hoskins R.A."/>
            <person name="Smith C.D."/>
            <person name="Carlson J.W."/>
            <person name="Carvalho A.B."/>
            <person name="Halpern A."/>
            <person name="Kaminker J.S."/>
            <person name="Kennedy C."/>
            <person name="Mungall C.J."/>
            <person name="Sullivan B.A."/>
            <person name="Sutton G.G."/>
            <person name="Yasuhara J.C."/>
            <person name="Wakimoto B.T."/>
            <person name="Myers E.W."/>
            <person name="Celniker S.E."/>
            <person name="Rubin G.M."/>
            <person name="Karpen G.H."/>
        </authorList>
    </citation>
    <scope>NUCLEOTIDE SEQUENCE [LARGE SCALE GENOMIC DNA]</scope>
    <source>
        <strain evidence="13">Berkeley</strain>
    </source>
</reference>
<dbReference type="Pfam" id="PF05189">
    <property type="entry name" value="RTC_insert"/>
    <property type="match status" value="1"/>
</dbReference>
<dbReference type="InterPro" id="IPR036553">
    <property type="entry name" value="RPTC_insert"/>
</dbReference>
<gene>
    <name evidence="11 12" type="primary">Rtca</name>
    <name evidence="11" type="synonym">Dmel\CG4061</name>
    <name evidence="11" type="synonym">EG:22E5.3</name>
    <name evidence="11" type="synonym">RTC1_DROME</name>
    <name evidence="11 12" type="ORF">CG4061</name>
    <name evidence="11" type="ORF">Dmel_CG4061</name>
</gene>
<dbReference type="HOGENOM" id="CLU_027882_0_1_1"/>
<dbReference type="DNASU" id="31175"/>
<dbReference type="EMBL" id="AE014298">
    <property type="protein sequence ID" value="AHN59272.1"/>
    <property type="molecule type" value="Genomic_DNA"/>
</dbReference>
<dbReference type="Gene3D" id="3.30.360.20">
    <property type="entry name" value="RNA 3'-terminal phosphate cyclase, insert domain"/>
    <property type="match status" value="1"/>
</dbReference>
<dbReference type="Pfam" id="PF01137">
    <property type="entry name" value="RTC"/>
    <property type="match status" value="1"/>
</dbReference>
<dbReference type="GO" id="GO:0005524">
    <property type="term" value="F:ATP binding"/>
    <property type="evidence" value="ECO:0007669"/>
    <property type="project" value="UniProtKB-KW"/>
</dbReference>
<dbReference type="GeneID" id="31175"/>
<dbReference type="PANTHER" id="PTHR11096:SF0">
    <property type="entry name" value="RNA 3'-TERMINAL PHOSPHATE CYCLASE"/>
    <property type="match status" value="1"/>
</dbReference>
<dbReference type="GO" id="GO:0003963">
    <property type="term" value="F:RNA-3'-phosphate cyclase activity"/>
    <property type="evidence" value="ECO:0007669"/>
    <property type="project" value="UniProtKB-EC"/>
</dbReference>
<dbReference type="GO" id="GO:0006396">
    <property type="term" value="P:RNA processing"/>
    <property type="evidence" value="ECO:0007669"/>
    <property type="project" value="InterPro"/>
</dbReference>
<accession>X2JI07</accession>
<dbReference type="Proteomes" id="UP000000803">
    <property type="component" value="Chromosome X"/>
</dbReference>
<reference evidence="11 13" key="4">
    <citation type="journal article" date="2002" name="Genome Biol.">
        <title>The transposable elements of the Drosophila melanogaster euchromatin: a genomics perspective.</title>
        <authorList>
            <person name="Kaminker J.S."/>
            <person name="Bergman C.M."/>
            <person name="Kronmiller B."/>
            <person name="Carlson J."/>
            <person name="Svirskas R."/>
            <person name="Patel S."/>
            <person name="Frise E."/>
            <person name="Wheeler D.A."/>
            <person name="Lewis S.E."/>
            <person name="Rubin G.M."/>
            <person name="Ashburner M."/>
            <person name="Celniker S.E."/>
        </authorList>
    </citation>
    <scope>NUCLEOTIDE SEQUENCE [LARGE SCALE GENOMIC DNA]</scope>
    <source>
        <strain evidence="13">Berkeley</strain>
    </source>
</reference>
<dbReference type="BioGRID-ORCS" id="31175">
    <property type="hits" value="0 hits in 1 CRISPR screen"/>
</dbReference>
<dbReference type="VEuPathDB" id="VectorBase:FBgn0025630"/>
<dbReference type="FlyBase" id="FBgn0025630">
    <property type="gene designation" value="Rtca"/>
</dbReference>
<name>X2JI07_DROME</name>
<dbReference type="HAMAP" id="MF_00200">
    <property type="entry name" value="RTC"/>
    <property type="match status" value="1"/>
</dbReference>
<keyword evidence="4 11" id="KW-0436">Ligase</keyword>